<evidence type="ECO:0000313" key="1">
    <source>
        <dbReference type="EMBL" id="RAH67170.1"/>
    </source>
</evidence>
<organism evidence="1 2">
    <name type="scientific">Aspergillus aculeatinus CBS 121060</name>
    <dbReference type="NCBI Taxonomy" id="1448322"/>
    <lineage>
        <taxon>Eukaryota</taxon>
        <taxon>Fungi</taxon>
        <taxon>Dikarya</taxon>
        <taxon>Ascomycota</taxon>
        <taxon>Pezizomycotina</taxon>
        <taxon>Eurotiomycetes</taxon>
        <taxon>Eurotiomycetidae</taxon>
        <taxon>Eurotiales</taxon>
        <taxon>Aspergillaceae</taxon>
        <taxon>Aspergillus</taxon>
        <taxon>Aspergillus subgen. Circumdati</taxon>
    </lineage>
</organism>
<protein>
    <submittedName>
        <fullName evidence="1">Uncharacterized protein</fullName>
    </submittedName>
</protein>
<accession>A0ACD1H0P7</accession>
<dbReference type="EMBL" id="KZ824976">
    <property type="protein sequence ID" value="RAH67170.1"/>
    <property type="molecule type" value="Genomic_DNA"/>
</dbReference>
<sequence>MVGGFVLALILLSALATLIPLACLSSVRLEIFVFYISPLCRDMLDLACISDGRHSPSL</sequence>
<proteinExistence type="predicted"/>
<reference evidence="1" key="1">
    <citation type="submission" date="2018-02" db="EMBL/GenBank/DDBJ databases">
        <title>The genomes of Aspergillus section Nigri reveals drivers in fungal speciation.</title>
        <authorList>
            <consortium name="DOE Joint Genome Institute"/>
            <person name="Vesth T.C."/>
            <person name="Nybo J."/>
            <person name="Theobald S."/>
            <person name="Brandl J."/>
            <person name="Frisvad J.C."/>
            <person name="Nielsen K.F."/>
            <person name="Lyhne E.K."/>
            <person name="Kogle M.E."/>
            <person name="Kuo A."/>
            <person name="Riley R."/>
            <person name="Clum A."/>
            <person name="Nolan M."/>
            <person name="Lipzen A."/>
            <person name="Salamov A."/>
            <person name="Henrissat B."/>
            <person name="Wiebenga A."/>
            <person name="De vries R.P."/>
            <person name="Grigoriev I.V."/>
            <person name="Mortensen U.H."/>
            <person name="Andersen M.R."/>
            <person name="Baker S.E."/>
        </authorList>
    </citation>
    <scope>NUCLEOTIDE SEQUENCE</scope>
    <source>
        <strain evidence="1">CBS 121060</strain>
    </source>
</reference>
<dbReference type="Proteomes" id="UP000249661">
    <property type="component" value="Unassembled WGS sequence"/>
</dbReference>
<keyword evidence="2" id="KW-1185">Reference proteome</keyword>
<gene>
    <name evidence="1" type="ORF">BO66DRAFT_393966</name>
</gene>
<name>A0ACD1H0P7_9EURO</name>
<evidence type="ECO:0000313" key="2">
    <source>
        <dbReference type="Proteomes" id="UP000249661"/>
    </source>
</evidence>